<feature type="domain" description="Flagellar basal body rod protein N-terminal" evidence="7">
    <location>
        <begin position="7"/>
        <end position="37"/>
    </location>
</feature>
<protein>
    <recommendedName>
        <fullName evidence="4">Flagellar hook-associated protein 1</fullName>
    </recommendedName>
</protein>
<dbReference type="GO" id="GO:0009424">
    <property type="term" value="C:bacterial-type flagellum hook"/>
    <property type="evidence" value="ECO:0007669"/>
    <property type="project" value="InterPro"/>
</dbReference>
<dbReference type="EMBL" id="JACIDO010000003">
    <property type="protein sequence ID" value="MBB3935559.1"/>
    <property type="molecule type" value="Genomic_DNA"/>
</dbReference>
<evidence type="ECO:0000259" key="8">
    <source>
        <dbReference type="Pfam" id="PF06429"/>
    </source>
</evidence>
<dbReference type="RefSeq" id="WP_090960463.1">
    <property type="nucleotide sequence ID" value="NZ_FOOA01000003.1"/>
</dbReference>
<dbReference type="GO" id="GO:0044780">
    <property type="term" value="P:bacterial-type flagellum assembly"/>
    <property type="evidence" value="ECO:0007669"/>
    <property type="project" value="InterPro"/>
</dbReference>
<comment type="similarity">
    <text evidence="3">Belongs to the flagella basal body rod proteins family.</text>
</comment>
<evidence type="ECO:0000256" key="5">
    <source>
        <dbReference type="ARBA" id="ARBA00022525"/>
    </source>
</evidence>
<dbReference type="NCBIfam" id="TIGR02492">
    <property type="entry name" value="flgK_ends"/>
    <property type="match status" value="1"/>
</dbReference>
<dbReference type="Pfam" id="PF00460">
    <property type="entry name" value="Flg_bb_rod"/>
    <property type="match status" value="1"/>
</dbReference>
<reference evidence="10 11" key="1">
    <citation type="submission" date="2020-08" db="EMBL/GenBank/DDBJ databases">
        <title>Genomic Encyclopedia of Type Strains, Phase IV (KMG-IV): sequencing the most valuable type-strain genomes for metagenomic binning, comparative biology and taxonomic classification.</title>
        <authorList>
            <person name="Goeker M."/>
        </authorList>
    </citation>
    <scope>NUCLEOTIDE SEQUENCE [LARGE SCALE GENOMIC DNA]</scope>
    <source>
        <strain evidence="10 11">DSM 25024</strain>
    </source>
</reference>
<dbReference type="PANTHER" id="PTHR30033:SF1">
    <property type="entry name" value="FLAGELLAR HOOK-ASSOCIATED PROTEIN 1"/>
    <property type="match status" value="1"/>
</dbReference>
<dbReference type="Pfam" id="PF06429">
    <property type="entry name" value="Flg_bbr_C"/>
    <property type="match status" value="1"/>
</dbReference>
<keyword evidence="10" id="KW-0969">Cilium</keyword>
<evidence type="ECO:0000256" key="4">
    <source>
        <dbReference type="ARBA" id="ARBA00016244"/>
    </source>
</evidence>
<dbReference type="InterPro" id="IPR002371">
    <property type="entry name" value="FlgK"/>
</dbReference>
<evidence type="ECO:0000256" key="3">
    <source>
        <dbReference type="ARBA" id="ARBA00009677"/>
    </source>
</evidence>
<comment type="caution">
    <text evidence="10">The sequence shown here is derived from an EMBL/GenBank/DDBJ whole genome shotgun (WGS) entry which is preliminary data.</text>
</comment>
<dbReference type="OrthoDB" id="7181295at2"/>
<dbReference type="PANTHER" id="PTHR30033">
    <property type="entry name" value="FLAGELLAR HOOK-ASSOCIATED PROTEIN 1"/>
    <property type="match status" value="1"/>
</dbReference>
<dbReference type="InterPro" id="IPR001444">
    <property type="entry name" value="Flag_bb_rod_N"/>
</dbReference>
<dbReference type="GO" id="GO:0005198">
    <property type="term" value="F:structural molecule activity"/>
    <property type="evidence" value="ECO:0007669"/>
    <property type="project" value="InterPro"/>
</dbReference>
<dbReference type="AlphaFoldDB" id="A0A7W6BT37"/>
<feature type="domain" description="Flagellar hook-associated protein FlgK helical" evidence="9">
    <location>
        <begin position="86"/>
        <end position="313"/>
    </location>
</feature>
<evidence type="ECO:0000256" key="6">
    <source>
        <dbReference type="ARBA" id="ARBA00023143"/>
    </source>
</evidence>
<keyword evidence="10" id="KW-0282">Flagellum</keyword>
<dbReference type="GO" id="GO:0005576">
    <property type="term" value="C:extracellular region"/>
    <property type="evidence" value="ECO:0007669"/>
    <property type="project" value="UniProtKB-SubCell"/>
</dbReference>
<organism evidence="10 11">
    <name type="scientific">Aureimonas phyllosphaerae</name>
    <dbReference type="NCBI Taxonomy" id="1166078"/>
    <lineage>
        <taxon>Bacteria</taxon>
        <taxon>Pseudomonadati</taxon>
        <taxon>Pseudomonadota</taxon>
        <taxon>Alphaproteobacteria</taxon>
        <taxon>Hyphomicrobiales</taxon>
        <taxon>Aurantimonadaceae</taxon>
        <taxon>Aureimonas</taxon>
    </lineage>
</organism>
<gene>
    <name evidence="10" type="ORF">GGR05_001703</name>
</gene>
<dbReference type="Pfam" id="PF22638">
    <property type="entry name" value="FlgK_D1"/>
    <property type="match status" value="1"/>
</dbReference>
<keyword evidence="6" id="KW-0975">Bacterial flagellum</keyword>
<dbReference type="Proteomes" id="UP000531216">
    <property type="component" value="Unassembled WGS sequence"/>
</dbReference>
<comment type="subcellular location">
    <subcellularLocation>
        <location evidence="1">Bacterial flagellum basal body</location>
    </subcellularLocation>
    <subcellularLocation>
        <location evidence="2">Secreted</location>
    </subcellularLocation>
</comment>
<dbReference type="GO" id="GO:0009425">
    <property type="term" value="C:bacterial-type flagellum basal body"/>
    <property type="evidence" value="ECO:0007669"/>
    <property type="project" value="UniProtKB-SubCell"/>
</dbReference>
<name>A0A7W6BT37_9HYPH</name>
<sequence length="597" mass="61276">MSLSAALNTAKSSLAASQLQTQIVSSNIANVNTAGATRKIANVVTGAGGGVTVSSISQASNSVLFRNMLDATSKLQVAVTQSDAYSRINEILGDTAAKESPQARIAALNDALSTLANTPGNFDLARNAVQAAQDVVTTIRTHAATVDTIRRDADDGLVVAAADMQQILAELETVNRQIVQGTNKGQDITDQSDQRDRLVTQLSQYVGVSVQLRGSNDMVIYTDSGVTLLENTARSVSYQSTNSLAPGAEGNSFYIDGVAVTGEKSYMPVKTGKIAGLTEVRDEIANTYGAQLDELARGLVSAFSEFDPSGTGVAKTGLFTSTVDMSTTTGPVSVGAFTTPGAFAADKDVSFTVTYEGTTYQASGTLTAADLASEAAFASRLQSLVAGAKTTTGATLGAGRISVTSTGTALSMSATGVGDSIGFAISGLSANMTAAGVTAGTGTPDPEPVYRGLSSNLTIAAGLGADPTLVRDGVNYQYNPGSPTKLGGFSDRIVALGKALDTARSFSSDAGANPKATLAGYAASSIGWVQQSRTAASNSATSMTTLVNKTNETLSSETGINLDVELTRLIELERSYQASAKIISTVDQMLAQLLQSI</sequence>
<keyword evidence="11" id="KW-1185">Reference proteome</keyword>
<feature type="domain" description="Flagellar basal-body/hook protein C-terminal" evidence="8">
    <location>
        <begin position="558"/>
        <end position="595"/>
    </location>
</feature>
<dbReference type="InterPro" id="IPR053927">
    <property type="entry name" value="FlgK_helical"/>
</dbReference>
<evidence type="ECO:0000256" key="2">
    <source>
        <dbReference type="ARBA" id="ARBA00004613"/>
    </source>
</evidence>
<proteinExistence type="inferred from homology"/>
<keyword evidence="10" id="KW-0966">Cell projection</keyword>
<dbReference type="InterPro" id="IPR010930">
    <property type="entry name" value="Flg_bb/hook_C_dom"/>
</dbReference>
<evidence type="ECO:0000313" key="10">
    <source>
        <dbReference type="EMBL" id="MBB3935559.1"/>
    </source>
</evidence>
<evidence type="ECO:0000259" key="9">
    <source>
        <dbReference type="Pfam" id="PF22638"/>
    </source>
</evidence>
<dbReference type="SUPFAM" id="SSF64518">
    <property type="entry name" value="Phase 1 flagellin"/>
    <property type="match status" value="1"/>
</dbReference>
<accession>A0A7W6BT37</accession>
<keyword evidence="5" id="KW-0964">Secreted</keyword>
<evidence type="ECO:0000256" key="1">
    <source>
        <dbReference type="ARBA" id="ARBA00004117"/>
    </source>
</evidence>
<evidence type="ECO:0000313" key="11">
    <source>
        <dbReference type="Proteomes" id="UP000531216"/>
    </source>
</evidence>
<evidence type="ECO:0000259" key="7">
    <source>
        <dbReference type="Pfam" id="PF00460"/>
    </source>
</evidence>